<feature type="transmembrane region" description="Helical" evidence="1">
    <location>
        <begin position="70"/>
        <end position="88"/>
    </location>
</feature>
<feature type="transmembrane region" description="Helical" evidence="1">
    <location>
        <begin position="266"/>
        <end position="286"/>
    </location>
</feature>
<dbReference type="InParanoid" id="A0A0H2RKR5"/>
<keyword evidence="1" id="KW-0472">Membrane</keyword>
<evidence type="ECO:0000313" key="3">
    <source>
        <dbReference type="Proteomes" id="UP000053477"/>
    </source>
</evidence>
<feature type="transmembrane region" description="Helical" evidence="1">
    <location>
        <begin position="173"/>
        <end position="195"/>
    </location>
</feature>
<dbReference type="AlphaFoldDB" id="A0A0H2RKR5"/>
<feature type="transmembrane region" description="Helical" evidence="1">
    <location>
        <begin position="380"/>
        <end position="399"/>
    </location>
</feature>
<protein>
    <recommendedName>
        <fullName evidence="4">Transmembrane protein</fullName>
    </recommendedName>
</protein>
<dbReference type="EMBL" id="KQ085977">
    <property type="protein sequence ID" value="KLO12444.1"/>
    <property type="molecule type" value="Genomic_DNA"/>
</dbReference>
<evidence type="ECO:0000256" key="1">
    <source>
        <dbReference type="SAM" id="Phobius"/>
    </source>
</evidence>
<proteinExistence type="predicted"/>
<feature type="transmembrane region" description="Helical" evidence="1">
    <location>
        <begin position="145"/>
        <end position="166"/>
    </location>
</feature>
<organism evidence="2 3">
    <name type="scientific">Schizopora paradoxa</name>
    <dbReference type="NCBI Taxonomy" id="27342"/>
    <lineage>
        <taxon>Eukaryota</taxon>
        <taxon>Fungi</taxon>
        <taxon>Dikarya</taxon>
        <taxon>Basidiomycota</taxon>
        <taxon>Agaricomycotina</taxon>
        <taxon>Agaricomycetes</taxon>
        <taxon>Hymenochaetales</taxon>
        <taxon>Schizoporaceae</taxon>
        <taxon>Schizopora</taxon>
    </lineage>
</organism>
<evidence type="ECO:0000313" key="2">
    <source>
        <dbReference type="EMBL" id="KLO12444.1"/>
    </source>
</evidence>
<feature type="transmembrane region" description="Helical" evidence="1">
    <location>
        <begin position="313"/>
        <end position="334"/>
    </location>
</feature>
<keyword evidence="3" id="KW-1185">Reference proteome</keyword>
<dbReference type="Proteomes" id="UP000053477">
    <property type="component" value="Unassembled WGS sequence"/>
</dbReference>
<keyword evidence="1" id="KW-0812">Transmembrane</keyword>
<gene>
    <name evidence="2" type="ORF">SCHPADRAFT_941200</name>
</gene>
<feature type="transmembrane region" description="Helical" evidence="1">
    <location>
        <begin position="234"/>
        <end position="254"/>
    </location>
</feature>
<feature type="transmembrane region" description="Helical" evidence="1">
    <location>
        <begin position="116"/>
        <end position="139"/>
    </location>
</feature>
<name>A0A0H2RKR5_9AGAM</name>
<keyword evidence="1" id="KW-1133">Transmembrane helix</keyword>
<evidence type="ECO:0008006" key="4">
    <source>
        <dbReference type="Google" id="ProtNLM"/>
    </source>
</evidence>
<reference evidence="2 3" key="1">
    <citation type="submission" date="2015-04" db="EMBL/GenBank/DDBJ databases">
        <title>Complete genome sequence of Schizopora paradoxa KUC8140, a cosmopolitan wood degrader in East Asia.</title>
        <authorList>
            <consortium name="DOE Joint Genome Institute"/>
            <person name="Min B."/>
            <person name="Park H."/>
            <person name="Jang Y."/>
            <person name="Kim J.-J."/>
            <person name="Kim K.H."/>
            <person name="Pangilinan J."/>
            <person name="Lipzen A."/>
            <person name="Riley R."/>
            <person name="Grigoriev I.V."/>
            <person name="Spatafora J.W."/>
            <person name="Choi I.-G."/>
        </authorList>
    </citation>
    <scope>NUCLEOTIDE SEQUENCE [LARGE SCALE GENOMIC DNA]</scope>
    <source>
        <strain evidence="2 3">KUC8140</strain>
    </source>
</reference>
<sequence>MRVIRVPPDLDIEALALPQLLLAPEWARSHHLGSTANIRLVYGNGDGINRNGIHPDAGVHFTHGPLGYDFLYLVLVILAFLSVVASVVDYHTTYRRMIIVCLQSVLGLFRDMVEQFLGVIYTIYVLIRVFVVFPVWVIYQYGMKPVFRLISMVIRLVFVVPGRFFLRQAVKHFRIILILAAYVTFSSPAALAIALRLSKDWEALLRTLGTGIGVFTPTNTLAEGVTFVKDDSMMAHYAEVCGEALLAVWVYFYGHREARVLIQTPRTQRMLAVCGATVNLLSPWLLPSYRVCKPYLVKSLPHLIWLLEHRRPVLFAAFFISTLVINIVSFYRICCAFAVRAKRSAAYHAVTNATVDDVVGWMVRKAVAVKLNMDLMRARFFKLLPYIATAYIVFIVHAYRLRDPGLGPFGTGSGLVVYEKFVYPRPDYGVEWWGMETCPAIFDMDDLEDSSQLTVPHRELLATSTAVVNFCSRALLDAMTARTGLRGLDDFCIQIAQSSAAFQAGSPLWFFVDAARAFALKLGPSFVSPVALEGLDMRFKSPTAALVYFGPIAPLSMSVLGFAPSKFYDAPLGDGSAIGDGFNSSTGFVGGSADLTLQMGTGFVSFEGGAMKGNTAEDILEVHDGLVLQATSMLQDDFKRLSASSALGNASFVKAATHESSNVSVERISTSGNASIVLNMIDKESEVFGQAMHPSVEEDSDFRLALESPSSDATRVMASAPAAPS</sequence>
<accession>A0A0H2RKR5</accession>